<dbReference type="GO" id="GO:0031390">
    <property type="term" value="C:Ctf18 RFC-like complex"/>
    <property type="evidence" value="ECO:0007669"/>
    <property type="project" value="InterPro"/>
</dbReference>
<dbReference type="AlphaFoldDB" id="A0A1Q2ZVK6"/>
<proteinExistence type="inferred from homology"/>
<evidence type="ECO:0008006" key="9">
    <source>
        <dbReference type="Google" id="ProtNLM"/>
    </source>
</evidence>
<dbReference type="GO" id="GO:0003677">
    <property type="term" value="F:DNA binding"/>
    <property type="evidence" value="ECO:0007669"/>
    <property type="project" value="UniProtKB-KW"/>
</dbReference>
<evidence type="ECO:0000313" key="8">
    <source>
        <dbReference type="Proteomes" id="UP000187013"/>
    </source>
</evidence>
<name>A0A1Q2ZVK6_ZYGRO</name>
<dbReference type="Proteomes" id="UP000187013">
    <property type="component" value="Unassembled WGS sequence"/>
</dbReference>
<keyword evidence="4" id="KW-0539">Nucleus</keyword>
<organism evidence="7 8">
    <name type="scientific">Zygosaccharomyces rouxii</name>
    <dbReference type="NCBI Taxonomy" id="4956"/>
    <lineage>
        <taxon>Eukaryota</taxon>
        <taxon>Fungi</taxon>
        <taxon>Dikarya</taxon>
        <taxon>Ascomycota</taxon>
        <taxon>Saccharomycotina</taxon>
        <taxon>Saccharomycetes</taxon>
        <taxon>Saccharomycetales</taxon>
        <taxon>Saccharomycetaceae</taxon>
        <taxon>Zygosaccharomyces</taxon>
    </lineage>
</organism>
<sequence>MPSVNVSKRQLQALLQSDQLQTSVSTPLGNMMLEIQGDLEAPQQWHEDPRFSMDGKHPLVRWGLLHIDTSRNNATLFVGRKQRLLGSLVKLDTPLGLIKFNQQDGTVDMQDIFYYKVLFKSRPLPIM</sequence>
<dbReference type="PANTHER" id="PTHR28605">
    <property type="entry name" value="CTF8, CHROMOSOME TRANSMISSION FIDELITY FACTOR 8 HOMOLOG (S. CEREVISIAE)"/>
    <property type="match status" value="1"/>
</dbReference>
<dbReference type="InterPro" id="IPR018607">
    <property type="entry name" value="Ctf8"/>
</dbReference>
<evidence type="ECO:0000256" key="2">
    <source>
        <dbReference type="ARBA" id="ARBA00022705"/>
    </source>
</evidence>
<gene>
    <name evidence="7" type="ORF">ZYGR_0H01890</name>
</gene>
<dbReference type="OrthoDB" id="121932at2759"/>
<evidence type="ECO:0000256" key="3">
    <source>
        <dbReference type="ARBA" id="ARBA00023125"/>
    </source>
</evidence>
<dbReference type="Pfam" id="PF09696">
    <property type="entry name" value="Ctf8"/>
    <property type="match status" value="1"/>
</dbReference>
<evidence type="ECO:0000256" key="1">
    <source>
        <dbReference type="ARBA" id="ARBA00004123"/>
    </source>
</evidence>
<dbReference type="EMBL" id="BDGX01000008">
    <property type="protein sequence ID" value="GAV47348.1"/>
    <property type="molecule type" value="Genomic_DNA"/>
</dbReference>
<evidence type="ECO:0000313" key="7">
    <source>
        <dbReference type="EMBL" id="GAV47348.1"/>
    </source>
</evidence>
<reference evidence="7 8" key="1">
    <citation type="submission" date="2016-08" db="EMBL/GenBank/DDBJ databases">
        <title>Draft genome sequence of allopolyploid Zygosaccharomyces rouxii.</title>
        <authorList>
            <person name="Watanabe J."/>
            <person name="Uehara K."/>
            <person name="Mogi Y."/>
            <person name="Tsukioka Y."/>
        </authorList>
    </citation>
    <scope>NUCLEOTIDE SEQUENCE [LARGE SCALE GENOMIC DNA]</scope>
    <source>
        <strain evidence="7 8">NBRC 110957</strain>
    </source>
</reference>
<evidence type="ECO:0000256" key="6">
    <source>
        <dbReference type="ARBA" id="ARBA00038447"/>
    </source>
</evidence>
<comment type="subcellular location">
    <subcellularLocation>
        <location evidence="1">Nucleus</location>
    </subcellularLocation>
</comment>
<keyword evidence="5" id="KW-0131">Cell cycle</keyword>
<comment type="caution">
    <text evidence="7">The sequence shown here is derived from an EMBL/GenBank/DDBJ whole genome shotgun (WGS) entry which is preliminary data.</text>
</comment>
<accession>A0A1Q2ZVK6</accession>
<keyword evidence="2" id="KW-0235">DNA replication</keyword>
<keyword evidence="3" id="KW-0238">DNA-binding</keyword>
<dbReference type="PANTHER" id="PTHR28605:SF1">
    <property type="entry name" value="CHROMOSOME TRANSMISSION FIDELITY FACTOR 8"/>
    <property type="match status" value="1"/>
</dbReference>
<comment type="similarity">
    <text evidence="6">Belongs to the CTF8 family.</text>
</comment>
<dbReference type="eggNOG" id="KOG4487">
    <property type="taxonomic scope" value="Eukaryota"/>
</dbReference>
<evidence type="ECO:0000256" key="4">
    <source>
        <dbReference type="ARBA" id="ARBA00023242"/>
    </source>
</evidence>
<protein>
    <recommendedName>
        <fullName evidence="9">Chromosome transmission fidelity protein 8</fullName>
    </recommendedName>
</protein>
<evidence type="ECO:0000256" key="5">
    <source>
        <dbReference type="ARBA" id="ARBA00023306"/>
    </source>
</evidence>
<dbReference type="GO" id="GO:0007064">
    <property type="term" value="P:mitotic sister chromatid cohesion"/>
    <property type="evidence" value="ECO:0007669"/>
    <property type="project" value="InterPro"/>
</dbReference>
<dbReference type="GO" id="GO:0006260">
    <property type="term" value="P:DNA replication"/>
    <property type="evidence" value="ECO:0007669"/>
    <property type="project" value="UniProtKB-KW"/>
</dbReference>